<feature type="domain" description="Choice-of-anchor I" evidence="1">
    <location>
        <begin position="2"/>
        <end position="76"/>
    </location>
</feature>
<evidence type="ECO:0000259" key="1">
    <source>
        <dbReference type="Pfam" id="PF22494"/>
    </source>
</evidence>
<sequence>MYAFVSLERIGGVAVFNVNDPAQPRLVEYINNRSTTAGTGDQGPEGIVFVSATNSPTRQPLVILANEVSSTVAVYGVQLRGPVTATTTAQTAAQPLFAYPNPTTGGAVQLSRPVTGTLSDVLGRPVRELRQASAVETTGLTPGLYVVRAQDGATIKLVLR</sequence>
<protein>
    <submittedName>
        <fullName evidence="2">T9SS type A sorting domain-containing protein</fullName>
    </submittedName>
</protein>
<dbReference type="InterPro" id="IPR052956">
    <property type="entry name" value="Mesenchyme-surface_protein"/>
</dbReference>
<proteinExistence type="predicted"/>
<keyword evidence="3" id="KW-1185">Reference proteome</keyword>
<dbReference type="EMBL" id="CP095046">
    <property type="protein sequence ID" value="UOQ71148.1"/>
    <property type="molecule type" value="Genomic_DNA"/>
</dbReference>
<gene>
    <name evidence="2" type="ORF">MUN79_21175</name>
</gene>
<dbReference type="AlphaFoldDB" id="A0A8T9Q5E3"/>
<reference evidence="2" key="1">
    <citation type="submission" date="2022-04" db="EMBL/GenBank/DDBJ databases">
        <title>Hymenobacter sp. isolated from the air.</title>
        <authorList>
            <person name="Won M."/>
            <person name="Lee C.-M."/>
            <person name="Woen H.-Y."/>
            <person name="Kwon S.-W."/>
        </authorList>
    </citation>
    <scope>NUCLEOTIDE SEQUENCE</scope>
    <source>
        <strain evidence="2">5116S-3</strain>
    </source>
</reference>
<dbReference type="Pfam" id="PF22494">
    <property type="entry name" value="choice_anch_I"/>
    <property type="match status" value="1"/>
</dbReference>
<accession>A0A8T9Q5E3</accession>
<dbReference type="InterPro" id="IPR055188">
    <property type="entry name" value="Choice_anch_I"/>
</dbReference>
<dbReference type="PANTHER" id="PTHR46928">
    <property type="entry name" value="MESENCHYME-SPECIFIC CELL SURFACE GLYCOPROTEIN"/>
    <property type="match status" value="1"/>
</dbReference>
<evidence type="ECO:0000313" key="2">
    <source>
        <dbReference type="EMBL" id="UOQ71148.1"/>
    </source>
</evidence>
<dbReference type="PANTHER" id="PTHR46928:SF1">
    <property type="entry name" value="MESENCHYME-SPECIFIC CELL SURFACE GLYCOPROTEIN"/>
    <property type="match status" value="1"/>
</dbReference>
<organism evidence="2 3">
    <name type="scientific">Hymenobacter cellulosilyticus</name>
    <dbReference type="NCBI Taxonomy" id="2932248"/>
    <lineage>
        <taxon>Bacteria</taxon>
        <taxon>Pseudomonadati</taxon>
        <taxon>Bacteroidota</taxon>
        <taxon>Cytophagia</taxon>
        <taxon>Cytophagales</taxon>
        <taxon>Hymenobacteraceae</taxon>
        <taxon>Hymenobacter</taxon>
    </lineage>
</organism>
<evidence type="ECO:0000313" key="3">
    <source>
        <dbReference type="Proteomes" id="UP000831796"/>
    </source>
</evidence>
<dbReference type="Proteomes" id="UP000831796">
    <property type="component" value="Chromosome"/>
</dbReference>
<dbReference type="KEGG" id="hcu:MUN79_21175"/>
<name>A0A8T9Q5E3_9BACT</name>